<dbReference type="Proteomes" id="UP001056778">
    <property type="component" value="Chromosome 8"/>
</dbReference>
<organism evidence="1 2">
    <name type="scientific">Holotrichia oblita</name>
    <name type="common">Chafer beetle</name>
    <dbReference type="NCBI Taxonomy" id="644536"/>
    <lineage>
        <taxon>Eukaryota</taxon>
        <taxon>Metazoa</taxon>
        <taxon>Ecdysozoa</taxon>
        <taxon>Arthropoda</taxon>
        <taxon>Hexapoda</taxon>
        <taxon>Insecta</taxon>
        <taxon>Pterygota</taxon>
        <taxon>Neoptera</taxon>
        <taxon>Endopterygota</taxon>
        <taxon>Coleoptera</taxon>
        <taxon>Polyphaga</taxon>
        <taxon>Scarabaeiformia</taxon>
        <taxon>Scarabaeidae</taxon>
        <taxon>Melolonthinae</taxon>
        <taxon>Holotrichia</taxon>
    </lineage>
</organism>
<evidence type="ECO:0000313" key="1">
    <source>
        <dbReference type="EMBL" id="KAI4457171.1"/>
    </source>
</evidence>
<evidence type="ECO:0000313" key="2">
    <source>
        <dbReference type="Proteomes" id="UP001056778"/>
    </source>
</evidence>
<comment type="caution">
    <text evidence="1">The sequence shown here is derived from an EMBL/GenBank/DDBJ whole genome shotgun (WGS) entry which is preliminary data.</text>
</comment>
<accession>A0ACB9SUB8</accession>
<keyword evidence="2" id="KW-1185">Reference proteome</keyword>
<proteinExistence type="predicted"/>
<reference evidence="1" key="1">
    <citation type="submission" date="2022-04" db="EMBL/GenBank/DDBJ databases">
        <title>Chromosome-scale genome assembly of Holotrichia oblita Faldermann.</title>
        <authorList>
            <person name="Rongchong L."/>
        </authorList>
    </citation>
    <scope>NUCLEOTIDE SEQUENCE</scope>
    <source>
        <strain evidence="1">81SQS9</strain>
    </source>
</reference>
<name>A0ACB9SUB8_HOLOL</name>
<protein>
    <submittedName>
        <fullName evidence="1">Btb domain transcription factor</fullName>
    </submittedName>
</protein>
<sequence length="280" mass="31885">MEEQYLLRWHCHESTLTKNLPALLDSNVLTDCAVAAGSKTYKAHKVILAACSPYFLDIFQASFLICFVDLILRLNYTNIGPLESSIIVLHDVNSEDIEAILSYIYRGQCLVTKQQIPRLVHLSRALKIQGLCNMKVQDSNENSVDDFLESNFTNDECEIENAENNDAIIVEESPKVSSPPQISRESKQTHSSTNTVQINNEAAAKKTLKDAPEICKCFICGKYLSNQYNLRVHMETHKDTYYSCLSCPHVSKSRDALRKHVSYRHPEEYVSRKRKKNIIP</sequence>
<dbReference type="EMBL" id="CM043022">
    <property type="protein sequence ID" value="KAI4457171.1"/>
    <property type="molecule type" value="Genomic_DNA"/>
</dbReference>
<gene>
    <name evidence="1" type="ORF">MML48_8g00019820</name>
</gene>